<name>A0A3T0IIT0_9CAUD</name>
<evidence type="ECO:0000313" key="1">
    <source>
        <dbReference type="EMBL" id="AZU99732.1"/>
    </source>
</evidence>
<evidence type="ECO:0000313" key="2">
    <source>
        <dbReference type="Proteomes" id="UP000289624"/>
    </source>
</evidence>
<sequence>MRIASVNHLNDINKHERIEFVDLVDLITILDDRKLTLHYLESVDENYIIIVKDI</sequence>
<organism evidence="1 2">
    <name type="scientific">Bacillus phage DK1</name>
    <dbReference type="NCBI Taxonomy" id="2500808"/>
    <lineage>
        <taxon>Viruses</taxon>
        <taxon>Duplodnaviria</taxon>
        <taxon>Heunggongvirae</taxon>
        <taxon>Uroviricota</taxon>
        <taxon>Caudoviricetes</taxon>
        <taxon>Salasmaviridae</taxon>
        <taxon>Northropvirinae</taxon>
        <taxon>Hemphillvirus</taxon>
        <taxon>Hemphillvirus DK1</taxon>
    </lineage>
</organism>
<accession>A0A3T0IIT0</accession>
<proteinExistence type="predicted"/>
<dbReference type="Proteomes" id="UP000289624">
    <property type="component" value="Segment"/>
</dbReference>
<reference evidence="1 2" key="1">
    <citation type="submission" date="2018-12" db="EMBL/GenBank/DDBJ databases">
        <authorList>
            <person name="Kong L."/>
            <person name="Ding Y."/>
            <person name="Wu Q."/>
        </authorList>
    </citation>
    <scope>NUCLEOTIDE SEQUENCE [LARGE SCALE GENOMIC DNA]</scope>
</reference>
<protein>
    <submittedName>
        <fullName evidence="1">Uncharacterized protein</fullName>
    </submittedName>
</protein>
<gene>
    <name evidence="1" type="ORF">DK1_000028</name>
</gene>
<dbReference type="EMBL" id="MK284526">
    <property type="protein sequence ID" value="AZU99732.1"/>
    <property type="molecule type" value="Genomic_DNA"/>
</dbReference>
<keyword evidence="2" id="KW-1185">Reference proteome</keyword>